<dbReference type="EMBL" id="JAADYS010002580">
    <property type="protein sequence ID" value="KAF4457685.1"/>
    <property type="molecule type" value="Genomic_DNA"/>
</dbReference>
<feature type="region of interest" description="Disordered" evidence="1">
    <location>
        <begin position="157"/>
        <end position="227"/>
    </location>
</feature>
<name>A0A8H4KX16_9HYPO</name>
<evidence type="ECO:0000313" key="4">
    <source>
        <dbReference type="EMBL" id="KAF4457685.1"/>
    </source>
</evidence>
<dbReference type="AlphaFoldDB" id="A0A8H4KX16"/>
<dbReference type="InterPro" id="IPR057511">
    <property type="entry name" value="WH_GDS1"/>
</dbReference>
<sequence length="525" mass="58008">HPPFLLVLVIAAPLLLQLFNPPRIVDRPLSFQFPFLHSLDNNKQFPPFGVPCDSPPSPPPSPSPSPSLDRKTPYFSRSASTSLRGYTPCLSACLLLNDTPADDSWKSTLPALTDRSALLLLMPSSRLNTMPYNTRRKSLSLPSLGIHVPMTHAARAAAAAASRSASRPTSSSSSNAASPALSPPTSGSEAPEAHPNKRQKRSHGEDLAIEQTPPPSPTPDSRQGRDTNQSKINFEAVNDDIVEAVIVQLQSTGNRPHLVKDLATVLAQRLTSVQHSANPCAIISSRLASYLKRTCWSAQKPCPLAKELESVHPRRTYFFLTTCPRQPLPEPSTVMSSRRALETPSVSLTDDSGSDDAESRRRELSPSPEVDLSPHNFEDCDDDFAMPATPIGSLPSYHHYVPSRRNSRHNSPPLEKDEREFTQTADFLQKRKFTEEAPTPETTDRNHTSEYGYRDDLWFGDHRMINSTVLLTSPTMKPSSVPNITLSARKDDEAETWLKLNKLMEWDRGAESIEIDELDCLLDAC</sequence>
<proteinExistence type="predicted"/>
<feature type="signal peptide" evidence="2">
    <location>
        <begin position="1"/>
        <end position="17"/>
    </location>
</feature>
<evidence type="ECO:0000256" key="2">
    <source>
        <dbReference type="SAM" id="SignalP"/>
    </source>
</evidence>
<feature type="non-terminal residue" evidence="4">
    <location>
        <position position="1"/>
    </location>
</feature>
<feature type="domain" description="GDS1 winged helix" evidence="3">
    <location>
        <begin position="235"/>
        <end position="327"/>
    </location>
</feature>
<evidence type="ECO:0000259" key="3">
    <source>
        <dbReference type="Pfam" id="PF25318"/>
    </source>
</evidence>
<feature type="compositionally biased region" description="Pro residues" evidence="1">
    <location>
        <begin position="53"/>
        <end position="65"/>
    </location>
</feature>
<reference evidence="4 5" key="1">
    <citation type="submission" date="2020-01" db="EMBL/GenBank/DDBJ databases">
        <title>Identification and distribution of gene clusters putatively required for synthesis of sphingolipid metabolism inhibitors in phylogenetically diverse species of the filamentous fungus Fusarium.</title>
        <authorList>
            <person name="Kim H.-S."/>
            <person name="Busman M."/>
            <person name="Brown D.W."/>
            <person name="Divon H."/>
            <person name="Uhlig S."/>
            <person name="Proctor R.H."/>
        </authorList>
    </citation>
    <scope>NUCLEOTIDE SEQUENCE [LARGE SCALE GENOMIC DNA]</scope>
    <source>
        <strain evidence="4 5">NRRL 20459</strain>
    </source>
</reference>
<dbReference type="Proteomes" id="UP000554235">
    <property type="component" value="Unassembled WGS sequence"/>
</dbReference>
<feature type="compositionally biased region" description="Low complexity" evidence="1">
    <location>
        <begin position="157"/>
        <end position="188"/>
    </location>
</feature>
<feature type="chain" id="PRO_5034884433" description="GDS1 winged helix domain-containing protein" evidence="2">
    <location>
        <begin position="18"/>
        <end position="525"/>
    </location>
</feature>
<protein>
    <recommendedName>
        <fullName evidence="3">GDS1 winged helix domain-containing protein</fullName>
    </recommendedName>
</protein>
<feature type="region of interest" description="Disordered" evidence="1">
    <location>
        <begin position="47"/>
        <end position="74"/>
    </location>
</feature>
<evidence type="ECO:0000313" key="5">
    <source>
        <dbReference type="Proteomes" id="UP000554235"/>
    </source>
</evidence>
<organism evidence="4 5">
    <name type="scientific">Fusarium albosuccineum</name>
    <dbReference type="NCBI Taxonomy" id="1237068"/>
    <lineage>
        <taxon>Eukaryota</taxon>
        <taxon>Fungi</taxon>
        <taxon>Dikarya</taxon>
        <taxon>Ascomycota</taxon>
        <taxon>Pezizomycotina</taxon>
        <taxon>Sordariomycetes</taxon>
        <taxon>Hypocreomycetidae</taxon>
        <taxon>Hypocreales</taxon>
        <taxon>Nectriaceae</taxon>
        <taxon>Fusarium</taxon>
        <taxon>Fusarium decemcellulare species complex</taxon>
    </lineage>
</organism>
<keyword evidence="2" id="KW-0732">Signal</keyword>
<accession>A0A8H4KX16</accession>
<comment type="caution">
    <text evidence="4">The sequence shown here is derived from an EMBL/GenBank/DDBJ whole genome shotgun (WGS) entry which is preliminary data.</text>
</comment>
<feature type="region of interest" description="Disordered" evidence="1">
    <location>
        <begin position="396"/>
        <end position="419"/>
    </location>
</feature>
<dbReference type="OrthoDB" id="4150221at2759"/>
<feature type="region of interest" description="Disordered" evidence="1">
    <location>
        <begin position="329"/>
        <end position="384"/>
    </location>
</feature>
<evidence type="ECO:0000256" key="1">
    <source>
        <dbReference type="SAM" id="MobiDB-lite"/>
    </source>
</evidence>
<gene>
    <name evidence="4" type="ORF">FALBO_15164</name>
</gene>
<dbReference type="Pfam" id="PF25318">
    <property type="entry name" value="WHD_GDS1"/>
    <property type="match status" value="1"/>
</dbReference>
<keyword evidence="5" id="KW-1185">Reference proteome</keyword>